<feature type="domain" description="LysM" evidence="2">
    <location>
        <begin position="318"/>
        <end position="362"/>
    </location>
</feature>
<feature type="region of interest" description="Disordered" evidence="1">
    <location>
        <begin position="1"/>
        <end position="23"/>
    </location>
</feature>
<keyword evidence="4" id="KW-1185">Reference proteome</keyword>
<dbReference type="InterPro" id="IPR018392">
    <property type="entry name" value="LysM"/>
</dbReference>
<name>A0ABD3HIC9_9MARC</name>
<dbReference type="AlphaFoldDB" id="A0ABD3HIC9"/>
<feature type="region of interest" description="Disordered" evidence="1">
    <location>
        <begin position="267"/>
        <end position="287"/>
    </location>
</feature>
<dbReference type="SUPFAM" id="SSF54106">
    <property type="entry name" value="LysM domain"/>
    <property type="match status" value="1"/>
</dbReference>
<dbReference type="InterPro" id="IPR036779">
    <property type="entry name" value="LysM_dom_sf"/>
</dbReference>
<feature type="region of interest" description="Disordered" evidence="1">
    <location>
        <begin position="187"/>
        <end position="243"/>
    </location>
</feature>
<dbReference type="Gene3D" id="3.10.350.10">
    <property type="entry name" value="LysM domain"/>
    <property type="match status" value="1"/>
</dbReference>
<comment type="caution">
    <text evidence="3">The sequence shown here is derived from an EMBL/GenBank/DDBJ whole genome shotgun (WGS) entry which is preliminary data.</text>
</comment>
<accession>A0ABD3HIC9</accession>
<dbReference type="SMART" id="SM00257">
    <property type="entry name" value="LysM"/>
    <property type="match status" value="1"/>
</dbReference>
<sequence length="364" mass="39071">MAAPKANGGGAGPKDNKGKNDTIARVTGAVIVTGVAYGLYKYFAGDSDRPLGQRPKMSTEPFHEQISLEKPEAYEKFENRVKGAAGTLKEKAGEIKGVIEDKGRGISRAVKGKSQEVKEWTVDKGERVRDGTADVLNRKGDEATSDAEDGTNYVAQKAEDSKNTIADKAADAKDFVADKVGKTKETGFGWFGRGSSEANKAKEEAKKFASDKDRKANDAYDRAKEEANREKEEAKRFAGDKERKVKDAGSSFLDNVGSEANREKGALKRFGNEAEQKVEQAGSTVAHKASDLAHKVLPGKGQYKSGWPKSSGRGGAGGDYGILKGDTLWSISRRFGVTIDEIKAANGIRDADFIVAGDTITIPN</sequence>
<dbReference type="Pfam" id="PF01476">
    <property type="entry name" value="LysM"/>
    <property type="match status" value="1"/>
</dbReference>
<dbReference type="PROSITE" id="PS51782">
    <property type="entry name" value="LYSM"/>
    <property type="match status" value="1"/>
</dbReference>
<feature type="compositionally biased region" description="Basic and acidic residues" evidence="1">
    <location>
        <begin position="267"/>
        <end position="278"/>
    </location>
</feature>
<dbReference type="Proteomes" id="UP001633002">
    <property type="component" value="Unassembled WGS sequence"/>
</dbReference>
<evidence type="ECO:0000256" key="1">
    <source>
        <dbReference type="SAM" id="MobiDB-lite"/>
    </source>
</evidence>
<feature type="compositionally biased region" description="Basic and acidic residues" evidence="1">
    <location>
        <begin position="199"/>
        <end position="243"/>
    </location>
</feature>
<gene>
    <name evidence="3" type="ORF">R1sor_004829</name>
</gene>
<protein>
    <recommendedName>
        <fullName evidence="2">LysM domain-containing protein</fullName>
    </recommendedName>
</protein>
<evidence type="ECO:0000259" key="2">
    <source>
        <dbReference type="PROSITE" id="PS51782"/>
    </source>
</evidence>
<dbReference type="CDD" id="cd00118">
    <property type="entry name" value="LysM"/>
    <property type="match status" value="1"/>
</dbReference>
<organism evidence="3 4">
    <name type="scientific">Riccia sorocarpa</name>
    <dbReference type="NCBI Taxonomy" id="122646"/>
    <lineage>
        <taxon>Eukaryota</taxon>
        <taxon>Viridiplantae</taxon>
        <taxon>Streptophyta</taxon>
        <taxon>Embryophyta</taxon>
        <taxon>Marchantiophyta</taxon>
        <taxon>Marchantiopsida</taxon>
        <taxon>Marchantiidae</taxon>
        <taxon>Marchantiales</taxon>
        <taxon>Ricciaceae</taxon>
        <taxon>Riccia</taxon>
    </lineage>
</organism>
<reference evidence="3 4" key="1">
    <citation type="submission" date="2024-09" db="EMBL/GenBank/DDBJ databases">
        <title>Chromosome-scale assembly of Riccia sorocarpa.</title>
        <authorList>
            <person name="Paukszto L."/>
        </authorList>
    </citation>
    <scope>NUCLEOTIDE SEQUENCE [LARGE SCALE GENOMIC DNA]</scope>
    <source>
        <strain evidence="3">LP-2024</strain>
        <tissue evidence="3">Aerial parts of the thallus</tissue>
    </source>
</reference>
<dbReference type="EMBL" id="JBJQOH010000003">
    <property type="protein sequence ID" value="KAL3691178.1"/>
    <property type="molecule type" value="Genomic_DNA"/>
</dbReference>
<proteinExistence type="predicted"/>
<dbReference type="Gene3D" id="1.20.120.20">
    <property type="entry name" value="Apolipoprotein"/>
    <property type="match status" value="1"/>
</dbReference>
<evidence type="ECO:0000313" key="3">
    <source>
        <dbReference type="EMBL" id="KAL3691178.1"/>
    </source>
</evidence>
<evidence type="ECO:0000313" key="4">
    <source>
        <dbReference type="Proteomes" id="UP001633002"/>
    </source>
</evidence>